<evidence type="ECO:0000313" key="3">
    <source>
        <dbReference type="Proteomes" id="UP001458880"/>
    </source>
</evidence>
<dbReference type="Proteomes" id="UP001458880">
    <property type="component" value="Unassembled WGS sequence"/>
</dbReference>
<dbReference type="EMBL" id="JASPKY010000101">
    <property type="protein sequence ID" value="KAK9737352.1"/>
    <property type="molecule type" value="Genomic_DNA"/>
</dbReference>
<proteinExistence type="predicted"/>
<keyword evidence="3" id="KW-1185">Reference proteome</keyword>
<dbReference type="AlphaFoldDB" id="A0AAW1LU47"/>
<name>A0AAW1LU47_POPJA</name>
<comment type="caution">
    <text evidence="2">The sequence shown here is derived from an EMBL/GenBank/DDBJ whole genome shotgun (WGS) entry which is preliminary data.</text>
</comment>
<sequence>MDGLFRFVYFAGRGQSANIFPFNSAHLRTKGLLMKPNLSVRYCRPLILFLPEMFSWFPDYRGNFRDIYEKGEIVGEIWGEKAGGVFENRGKQENASEPARKIESGFDRKGNNHGASNS</sequence>
<evidence type="ECO:0000313" key="2">
    <source>
        <dbReference type="EMBL" id="KAK9737352.1"/>
    </source>
</evidence>
<feature type="region of interest" description="Disordered" evidence="1">
    <location>
        <begin position="88"/>
        <end position="118"/>
    </location>
</feature>
<gene>
    <name evidence="2" type="ORF">QE152_g10775</name>
</gene>
<reference evidence="2 3" key="1">
    <citation type="journal article" date="2024" name="BMC Genomics">
        <title>De novo assembly and annotation of Popillia japonica's genome with initial clues to its potential as an invasive pest.</title>
        <authorList>
            <person name="Cucini C."/>
            <person name="Boschi S."/>
            <person name="Funari R."/>
            <person name="Cardaioli E."/>
            <person name="Iannotti N."/>
            <person name="Marturano G."/>
            <person name="Paoli F."/>
            <person name="Bruttini M."/>
            <person name="Carapelli A."/>
            <person name="Frati F."/>
            <person name="Nardi F."/>
        </authorList>
    </citation>
    <scope>NUCLEOTIDE SEQUENCE [LARGE SCALE GENOMIC DNA]</scope>
    <source>
        <strain evidence="2">DMR45628</strain>
    </source>
</reference>
<protein>
    <submittedName>
        <fullName evidence="2">Uncharacterized protein</fullName>
    </submittedName>
</protein>
<feature type="compositionally biased region" description="Basic and acidic residues" evidence="1">
    <location>
        <begin position="88"/>
        <end position="110"/>
    </location>
</feature>
<organism evidence="2 3">
    <name type="scientific">Popillia japonica</name>
    <name type="common">Japanese beetle</name>
    <dbReference type="NCBI Taxonomy" id="7064"/>
    <lineage>
        <taxon>Eukaryota</taxon>
        <taxon>Metazoa</taxon>
        <taxon>Ecdysozoa</taxon>
        <taxon>Arthropoda</taxon>
        <taxon>Hexapoda</taxon>
        <taxon>Insecta</taxon>
        <taxon>Pterygota</taxon>
        <taxon>Neoptera</taxon>
        <taxon>Endopterygota</taxon>
        <taxon>Coleoptera</taxon>
        <taxon>Polyphaga</taxon>
        <taxon>Scarabaeiformia</taxon>
        <taxon>Scarabaeidae</taxon>
        <taxon>Rutelinae</taxon>
        <taxon>Popillia</taxon>
    </lineage>
</organism>
<evidence type="ECO:0000256" key="1">
    <source>
        <dbReference type="SAM" id="MobiDB-lite"/>
    </source>
</evidence>
<accession>A0AAW1LU47</accession>